<keyword evidence="4" id="KW-1185">Reference proteome</keyword>
<evidence type="ECO:0000313" key="4">
    <source>
        <dbReference type="Proteomes" id="UP000027730"/>
    </source>
</evidence>
<dbReference type="HOGENOM" id="CLU_1331701_0_0_1"/>
<reference evidence="3 4" key="1">
    <citation type="journal article" date="2014" name="BMC Genomics">
        <title>Genome sequencing of four Aureobasidium pullulans varieties: biotechnological potential, stress tolerance, and description of new species.</title>
        <authorList>
            <person name="Gostin Ar C."/>
            <person name="Ohm R.A."/>
            <person name="Kogej T."/>
            <person name="Sonjak S."/>
            <person name="Turk M."/>
            <person name="Zajc J."/>
            <person name="Zalar P."/>
            <person name="Grube M."/>
            <person name="Sun H."/>
            <person name="Han J."/>
            <person name="Sharma A."/>
            <person name="Chiniquy J."/>
            <person name="Ngan C.Y."/>
            <person name="Lipzen A."/>
            <person name="Barry K."/>
            <person name="Grigoriev I.V."/>
            <person name="Gunde-Cimerman N."/>
        </authorList>
    </citation>
    <scope>NUCLEOTIDE SEQUENCE [LARGE SCALE GENOMIC DNA]</scope>
    <source>
        <strain evidence="3 4">CBS 147.97</strain>
    </source>
</reference>
<evidence type="ECO:0008006" key="5">
    <source>
        <dbReference type="Google" id="ProtNLM"/>
    </source>
</evidence>
<gene>
    <name evidence="3" type="ORF">M436DRAFT_57709</name>
</gene>
<sequence length="206" mass="20835">MKGYIALFGLATSAHALEFSHSQCTNSSVYHATILSTKASTATFTSIPTNANNVSVQHTGNSPSTSATITQPHIVTGSTTSEQYGSATTYPSIHAPFSFATSDTSLNAASSSQEQPHTDATSGANDGSSNKGSISLSHSVGALPTSQSSLQSPHIPTTTLVVSTITPSGNSSSPKSSLVPFTGSSSTNSVSGGAIVVGLFFTALFL</sequence>
<feature type="chain" id="PRO_5001702603" description="GPI anchored protein" evidence="2">
    <location>
        <begin position="17"/>
        <end position="206"/>
    </location>
</feature>
<dbReference type="RefSeq" id="XP_013422902.1">
    <property type="nucleotide sequence ID" value="XM_013567448.1"/>
</dbReference>
<evidence type="ECO:0000256" key="2">
    <source>
        <dbReference type="SAM" id="SignalP"/>
    </source>
</evidence>
<organism evidence="3 4">
    <name type="scientific">Aureobasidium namibiae CBS 147.97</name>
    <dbReference type="NCBI Taxonomy" id="1043004"/>
    <lineage>
        <taxon>Eukaryota</taxon>
        <taxon>Fungi</taxon>
        <taxon>Dikarya</taxon>
        <taxon>Ascomycota</taxon>
        <taxon>Pezizomycotina</taxon>
        <taxon>Dothideomycetes</taxon>
        <taxon>Dothideomycetidae</taxon>
        <taxon>Dothideales</taxon>
        <taxon>Saccotheciaceae</taxon>
        <taxon>Aureobasidium</taxon>
    </lineage>
</organism>
<feature type="compositionally biased region" description="Low complexity" evidence="1">
    <location>
        <begin position="168"/>
        <end position="187"/>
    </location>
</feature>
<proteinExistence type="predicted"/>
<accession>A0A074W769</accession>
<name>A0A074W769_9PEZI</name>
<feature type="compositionally biased region" description="Polar residues" evidence="1">
    <location>
        <begin position="104"/>
        <end position="167"/>
    </location>
</feature>
<dbReference type="Proteomes" id="UP000027730">
    <property type="component" value="Unassembled WGS sequence"/>
</dbReference>
<evidence type="ECO:0000256" key="1">
    <source>
        <dbReference type="SAM" id="MobiDB-lite"/>
    </source>
</evidence>
<keyword evidence="2" id="KW-0732">Signal</keyword>
<dbReference type="EMBL" id="KL584726">
    <property type="protein sequence ID" value="KEQ68703.1"/>
    <property type="molecule type" value="Genomic_DNA"/>
</dbReference>
<evidence type="ECO:0000313" key="3">
    <source>
        <dbReference type="EMBL" id="KEQ68703.1"/>
    </source>
</evidence>
<dbReference type="GeneID" id="25412529"/>
<dbReference type="AlphaFoldDB" id="A0A074W769"/>
<protein>
    <recommendedName>
        <fullName evidence="5">GPI anchored protein</fullName>
    </recommendedName>
</protein>
<feature type="signal peptide" evidence="2">
    <location>
        <begin position="1"/>
        <end position="16"/>
    </location>
</feature>
<feature type="region of interest" description="Disordered" evidence="1">
    <location>
        <begin position="104"/>
        <end position="187"/>
    </location>
</feature>